<keyword evidence="3" id="KW-0808">Transferase</keyword>
<protein>
    <recommendedName>
        <fullName evidence="6">S-adenosyl-L-methionine-dependent methyltransferase</fullName>
    </recommendedName>
</protein>
<dbReference type="PANTHER" id="PTHR43619">
    <property type="entry name" value="S-ADENOSYL-L-METHIONINE-DEPENDENT METHYLTRANSFERASE YKTD-RELATED"/>
    <property type="match status" value="1"/>
</dbReference>
<evidence type="ECO:0000256" key="2">
    <source>
        <dbReference type="ARBA" id="ARBA00022603"/>
    </source>
</evidence>
<name>A0ABQ6MBN2_9STRA</name>
<dbReference type="SUPFAM" id="SSF53335">
    <property type="entry name" value="S-adenosyl-L-methionine-dependent methyltransferases"/>
    <property type="match status" value="1"/>
</dbReference>
<evidence type="ECO:0000313" key="5">
    <source>
        <dbReference type="Proteomes" id="UP001165060"/>
    </source>
</evidence>
<dbReference type="InterPro" id="IPR007213">
    <property type="entry name" value="Ppm1/Ppm2/Tcmp"/>
</dbReference>
<comment type="caution">
    <text evidence="4">The sequence shown here is derived from an EMBL/GenBank/DDBJ whole genome shotgun (WGS) entry which is preliminary data.</text>
</comment>
<sequence>METVDNFTNDSAMMIAYERSLESQRPDALFQDPYAAALAGSKGEQLSENFGNGAKMFGFPLWPQFHKQWTAVRTRFIDDRVEEHAPNLTQLVNLGAGMDTRPNRMPAYAAFARSMEVDMEVVNTSKAKIFSKFLSSPASHCPVENVDLDFLDKEKSLASELGQRGFDATVPSLFLSEGLIMYLGAEGKVKLLGDVSAVAAVGSVLVLQFMDATGSDAAKENPAVLNSALSQEEARKELGERGWGDFQFFAFGDDALNFGRFQGDKPSLSFSFCVCKKLS</sequence>
<accession>A0ABQ6MBN2</accession>
<evidence type="ECO:0000313" key="4">
    <source>
        <dbReference type="EMBL" id="GMI23337.1"/>
    </source>
</evidence>
<dbReference type="EMBL" id="BRYB01003958">
    <property type="protein sequence ID" value="GMI23337.1"/>
    <property type="molecule type" value="Genomic_DNA"/>
</dbReference>
<gene>
    <name evidence="4" type="ORF">TeGR_g6157</name>
</gene>
<dbReference type="Pfam" id="PF04072">
    <property type="entry name" value="LCM"/>
    <property type="match status" value="1"/>
</dbReference>
<proteinExistence type="inferred from homology"/>
<dbReference type="InterPro" id="IPR011610">
    <property type="entry name" value="SAM_mthyl_Trfase_ML2640-like"/>
</dbReference>
<dbReference type="PANTHER" id="PTHR43619:SF2">
    <property type="entry name" value="S-ADENOSYL-L-METHIONINE-DEPENDENT METHYLTRANSFERASES SUPERFAMILY PROTEIN"/>
    <property type="match status" value="1"/>
</dbReference>
<dbReference type="InterPro" id="IPR029063">
    <property type="entry name" value="SAM-dependent_MTases_sf"/>
</dbReference>
<organism evidence="4 5">
    <name type="scientific">Tetraparma gracilis</name>
    <dbReference type="NCBI Taxonomy" id="2962635"/>
    <lineage>
        <taxon>Eukaryota</taxon>
        <taxon>Sar</taxon>
        <taxon>Stramenopiles</taxon>
        <taxon>Ochrophyta</taxon>
        <taxon>Bolidophyceae</taxon>
        <taxon>Parmales</taxon>
        <taxon>Triparmaceae</taxon>
        <taxon>Tetraparma</taxon>
    </lineage>
</organism>
<evidence type="ECO:0000256" key="3">
    <source>
        <dbReference type="ARBA" id="ARBA00022679"/>
    </source>
</evidence>
<dbReference type="NCBIfam" id="TIGR00027">
    <property type="entry name" value="mthyl_TIGR00027"/>
    <property type="match status" value="1"/>
</dbReference>
<evidence type="ECO:0000256" key="1">
    <source>
        <dbReference type="ARBA" id="ARBA00008138"/>
    </source>
</evidence>
<evidence type="ECO:0008006" key="6">
    <source>
        <dbReference type="Google" id="ProtNLM"/>
    </source>
</evidence>
<keyword evidence="2" id="KW-0489">Methyltransferase</keyword>
<dbReference type="Proteomes" id="UP001165060">
    <property type="component" value="Unassembled WGS sequence"/>
</dbReference>
<comment type="similarity">
    <text evidence="1">Belongs to the UPF0677 family.</text>
</comment>
<reference evidence="4 5" key="1">
    <citation type="journal article" date="2023" name="Commun. Biol.">
        <title>Genome analysis of Parmales, the sister group of diatoms, reveals the evolutionary specialization of diatoms from phago-mixotrophs to photoautotrophs.</title>
        <authorList>
            <person name="Ban H."/>
            <person name="Sato S."/>
            <person name="Yoshikawa S."/>
            <person name="Yamada K."/>
            <person name="Nakamura Y."/>
            <person name="Ichinomiya M."/>
            <person name="Sato N."/>
            <person name="Blanc-Mathieu R."/>
            <person name="Endo H."/>
            <person name="Kuwata A."/>
            <person name="Ogata H."/>
        </authorList>
    </citation>
    <scope>NUCLEOTIDE SEQUENCE [LARGE SCALE GENOMIC DNA]</scope>
</reference>
<keyword evidence="5" id="KW-1185">Reference proteome</keyword>
<dbReference type="Gene3D" id="3.40.50.150">
    <property type="entry name" value="Vaccinia Virus protein VP39"/>
    <property type="match status" value="1"/>
</dbReference>